<proteinExistence type="predicted"/>
<name>A0A9D4LG01_DREPO</name>
<protein>
    <recommendedName>
        <fullName evidence="1">VWFA domain-containing protein</fullName>
    </recommendedName>
</protein>
<dbReference type="PROSITE" id="PS50234">
    <property type="entry name" value="VWFA"/>
    <property type="match status" value="1"/>
</dbReference>
<gene>
    <name evidence="2" type="ORF">DPMN_099640</name>
</gene>
<feature type="domain" description="VWFA" evidence="1">
    <location>
        <begin position="1"/>
        <end position="122"/>
    </location>
</feature>
<dbReference type="Proteomes" id="UP000828390">
    <property type="component" value="Unassembled WGS sequence"/>
</dbReference>
<dbReference type="Gene3D" id="3.40.50.410">
    <property type="entry name" value="von Willebrand factor, type A domain"/>
    <property type="match status" value="1"/>
</dbReference>
<dbReference type="InterPro" id="IPR002035">
    <property type="entry name" value="VWF_A"/>
</dbReference>
<comment type="caution">
    <text evidence="2">The sequence shown here is derived from an EMBL/GenBank/DDBJ whole genome shotgun (WGS) entry which is preliminary data.</text>
</comment>
<reference evidence="2" key="1">
    <citation type="journal article" date="2019" name="bioRxiv">
        <title>The Genome of the Zebra Mussel, Dreissena polymorpha: A Resource for Invasive Species Research.</title>
        <authorList>
            <person name="McCartney M.A."/>
            <person name="Auch B."/>
            <person name="Kono T."/>
            <person name="Mallez S."/>
            <person name="Zhang Y."/>
            <person name="Obille A."/>
            <person name="Becker A."/>
            <person name="Abrahante J.E."/>
            <person name="Garbe J."/>
            <person name="Badalamenti J.P."/>
            <person name="Herman A."/>
            <person name="Mangelson H."/>
            <person name="Liachko I."/>
            <person name="Sullivan S."/>
            <person name="Sone E.D."/>
            <person name="Koren S."/>
            <person name="Silverstein K.A.T."/>
            <person name="Beckman K.B."/>
            <person name="Gohl D.M."/>
        </authorList>
    </citation>
    <scope>NUCLEOTIDE SEQUENCE</scope>
    <source>
        <strain evidence="2">Duluth1</strain>
        <tissue evidence="2">Whole animal</tissue>
    </source>
</reference>
<accession>A0A9D4LG01</accession>
<dbReference type="SUPFAM" id="SSF53300">
    <property type="entry name" value="vWA-like"/>
    <property type="match status" value="1"/>
</dbReference>
<reference evidence="2" key="2">
    <citation type="submission" date="2020-11" db="EMBL/GenBank/DDBJ databases">
        <authorList>
            <person name="McCartney M.A."/>
            <person name="Auch B."/>
            <person name="Kono T."/>
            <person name="Mallez S."/>
            <person name="Becker A."/>
            <person name="Gohl D.M."/>
            <person name="Silverstein K.A.T."/>
            <person name="Koren S."/>
            <person name="Bechman K.B."/>
            <person name="Herman A."/>
            <person name="Abrahante J.E."/>
            <person name="Garbe J."/>
        </authorList>
    </citation>
    <scope>NUCLEOTIDE SEQUENCE</scope>
    <source>
        <strain evidence="2">Duluth1</strain>
        <tissue evidence="2">Whole animal</tissue>
    </source>
</reference>
<dbReference type="AlphaFoldDB" id="A0A9D4LG01"/>
<evidence type="ECO:0000313" key="3">
    <source>
        <dbReference type="Proteomes" id="UP000828390"/>
    </source>
</evidence>
<keyword evidence="3" id="KW-1185">Reference proteome</keyword>
<sequence>MLSYVQGIRQHHKTCPTSDCSANISRNSSTVINDVLLTQCTNTDPKARNALLVFTSGRFDNIEKVREDVGVLTRDTGFYVFALGAGYGSNIDGLQAIAQEPSNVFVVTEDNLQTLDAIQSQLSYIICS</sequence>
<organism evidence="2 3">
    <name type="scientific">Dreissena polymorpha</name>
    <name type="common">Zebra mussel</name>
    <name type="synonym">Mytilus polymorpha</name>
    <dbReference type="NCBI Taxonomy" id="45954"/>
    <lineage>
        <taxon>Eukaryota</taxon>
        <taxon>Metazoa</taxon>
        <taxon>Spiralia</taxon>
        <taxon>Lophotrochozoa</taxon>
        <taxon>Mollusca</taxon>
        <taxon>Bivalvia</taxon>
        <taxon>Autobranchia</taxon>
        <taxon>Heteroconchia</taxon>
        <taxon>Euheterodonta</taxon>
        <taxon>Imparidentia</taxon>
        <taxon>Neoheterodontei</taxon>
        <taxon>Myida</taxon>
        <taxon>Dreissenoidea</taxon>
        <taxon>Dreissenidae</taxon>
        <taxon>Dreissena</taxon>
    </lineage>
</organism>
<evidence type="ECO:0000313" key="2">
    <source>
        <dbReference type="EMBL" id="KAH3857043.1"/>
    </source>
</evidence>
<dbReference type="InterPro" id="IPR036465">
    <property type="entry name" value="vWFA_dom_sf"/>
</dbReference>
<dbReference type="Pfam" id="PF00092">
    <property type="entry name" value="VWA"/>
    <property type="match status" value="1"/>
</dbReference>
<evidence type="ECO:0000259" key="1">
    <source>
        <dbReference type="PROSITE" id="PS50234"/>
    </source>
</evidence>
<dbReference type="EMBL" id="JAIWYP010000003">
    <property type="protein sequence ID" value="KAH3857043.1"/>
    <property type="molecule type" value="Genomic_DNA"/>
</dbReference>